<sequence>MKVGIGPEDVTLKNALVVLAVLLTTSCGYFDDRFTVEIPPAATAAPLIAGEGAQVWVAEDRRRIEITAAGGACDESVEIRVSEGARKVRIVVRVTSNDGPCVSVALSRTFRVGLKEPLGDRDIVGGNGRSYPRSTDRPRTYSSDSDIPVRVVHED</sequence>
<name>A0A3D9T803_9ACTN</name>
<protein>
    <recommendedName>
        <fullName evidence="4">Lipoprotein</fullName>
    </recommendedName>
</protein>
<dbReference type="PROSITE" id="PS51257">
    <property type="entry name" value="PROKAR_LIPOPROTEIN"/>
    <property type="match status" value="1"/>
</dbReference>
<keyword evidence="3" id="KW-1185">Reference proteome</keyword>
<accession>A0A3D9T803</accession>
<evidence type="ECO:0000313" key="2">
    <source>
        <dbReference type="EMBL" id="REE99901.1"/>
    </source>
</evidence>
<comment type="caution">
    <text evidence="2">The sequence shown here is derived from an EMBL/GenBank/DDBJ whole genome shotgun (WGS) entry which is preliminary data.</text>
</comment>
<dbReference type="EMBL" id="QTTT01000001">
    <property type="protein sequence ID" value="REE99901.1"/>
    <property type="molecule type" value="Genomic_DNA"/>
</dbReference>
<dbReference type="Proteomes" id="UP000256661">
    <property type="component" value="Unassembled WGS sequence"/>
</dbReference>
<evidence type="ECO:0008006" key="4">
    <source>
        <dbReference type="Google" id="ProtNLM"/>
    </source>
</evidence>
<evidence type="ECO:0000313" key="3">
    <source>
        <dbReference type="Proteomes" id="UP000256661"/>
    </source>
</evidence>
<gene>
    <name evidence="2" type="ORF">DFJ69_5418</name>
</gene>
<proteinExistence type="predicted"/>
<dbReference type="AlphaFoldDB" id="A0A3D9T803"/>
<feature type="region of interest" description="Disordered" evidence="1">
    <location>
        <begin position="121"/>
        <end position="155"/>
    </location>
</feature>
<dbReference type="OrthoDB" id="3830613at2"/>
<evidence type="ECO:0000256" key="1">
    <source>
        <dbReference type="SAM" id="MobiDB-lite"/>
    </source>
</evidence>
<organism evidence="2 3">
    <name type="scientific">Thermomonospora umbrina</name>
    <dbReference type="NCBI Taxonomy" id="111806"/>
    <lineage>
        <taxon>Bacteria</taxon>
        <taxon>Bacillati</taxon>
        <taxon>Actinomycetota</taxon>
        <taxon>Actinomycetes</taxon>
        <taxon>Streptosporangiales</taxon>
        <taxon>Thermomonosporaceae</taxon>
        <taxon>Thermomonospora</taxon>
    </lineage>
</organism>
<reference evidence="2 3" key="1">
    <citation type="submission" date="2018-08" db="EMBL/GenBank/DDBJ databases">
        <title>Sequencing the genomes of 1000 actinobacteria strains.</title>
        <authorList>
            <person name="Klenk H.-P."/>
        </authorList>
    </citation>
    <scope>NUCLEOTIDE SEQUENCE [LARGE SCALE GENOMIC DNA]</scope>
    <source>
        <strain evidence="2 3">DSM 43927</strain>
    </source>
</reference>
<dbReference type="RefSeq" id="WP_116025124.1">
    <property type="nucleotide sequence ID" value="NZ_QTTT01000001.1"/>
</dbReference>